<reference evidence="5 6" key="3">
    <citation type="journal article" date="2016" name="Sci. Rep.">
        <title>Genome-wide diversity and gene expression profiling of Babesia microti isolates identify polymorphic genes that mediate host-pathogen interactions.</title>
        <authorList>
            <person name="Silva J.C."/>
            <person name="Cornillot E."/>
            <person name="McCracken C."/>
            <person name="Usmani-Brown S."/>
            <person name="Dwivedi A."/>
            <person name="Ifeonu O.O."/>
            <person name="Crabtree J."/>
            <person name="Gotia H.T."/>
            <person name="Virji A.Z."/>
            <person name="Reynes C."/>
            <person name="Colinge J."/>
            <person name="Kumar V."/>
            <person name="Lawres L."/>
            <person name="Pazzi J.E."/>
            <person name="Pablo J.V."/>
            <person name="Hung C."/>
            <person name="Brancato J."/>
            <person name="Kumari P."/>
            <person name="Orvis J."/>
            <person name="Tretina K."/>
            <person name="Chibucos M."/>
            <person name="Ott S."/>
            <person name="Sadzewicz L."/>
            <person name="Sengamalay N."/>
            <person name="Shetty A.C."/>
            <person name="Su Q."/>
            <person name="Tallon L."/>
            <person name="Fraser C.M."/>
            <person name="Frutos R."/>
            <person name="Molina D.M."/>
            <person name="Krause P.J."/>
            <person name="Ben Mamoun C."/>
        </authorList>
    </citation>
    <scope>NUCLEOTIDE SEQUENCE [LARGE SCALE GENOMIC DNA]</scope>
    <source>
        <strain evidence="5 6">RI</strain>
    </source>
</reference>
<feature type="domain" description="Helicase C-terminal" evidence="4">
    <location>
        <begin position="485"/>
        <end position="643"/>
    </location>
</feature>
<dbReference type="GeneID" id="24425419"/>
<accession>A0A1R4AC75</accession>
<sequence>MIAIRNYKRPQSTLSDGLDTSDRYTSHPLNSYDYSICLIRAPLLSLLSVENGPTFKFKPFKSPLQGHVPGSSAESQRKTLGCKIKSLNNYSCRQFIKSSRSNLEIDDVDYSDVDPLVLYTPSPESKILKPVVVDPMLSKHLRDHQREGVQFVFDCLSGLKKFDGQGCILADDMGLGKTLQSITVMWTLLNQGITGKPAARKCAIICPATLVSNWESEIAKWLKGRCPCTAVSDNSREKVVSKFQGFKYDYKSRVIISSYETFRLHVDKLEGVPIDIIICDEAHRLKNDKAQSTKCIINIPAKMRLLLSGTPIQNDLNEFYALVSICNPNALGDINYFRKTYANPIVNGRSSDISSKEYKLAELRLKELSDITNQFVLRRTNALLSKLLPPKITMNVFCNMTPIQQTMYDLFTTTKILYKKTDSKIPNKGLLAIKGLMALCNHPFLISDPSKLGIDGLNDMIQELKYASNGRSKNIRYDLSGKLYLLYCLLHEIKWNTDDKVVIVSYYTQTLSLIKRLCRECNYTYTCLDGSVPPKKRHALVTKFNDPFSDIFVFLLSSKAGGAGVNLIGANRLIMFDPDWNPAFDYQALARIWRDGQRKVSYIYRLFCNGTIEEKILQRQLSKGSLSSMLVTDGQNEIVEGLSMEDLRDIFTLKTNTLSNTHDTIGCKNCTDKSYKAQDVDFDEKDLNTWAHHSDIETLPDEILRNAATRIPETLIGTISEPPKGYRPVSFVFSCYIDFKQQTIQHNTDDIKNSEDESNLVNTTKIVAKNPAKEAENVVNVVKEPTRLREKERTRKDSDYLYLEESLFSDSD</sequence>
<keyword evidence="1 5" id="KW-0378">Hydrolase</keyword>
<dbReference type="KEGG" id="bmic:BMR1_03g03860"/>
<dbReference type="GO" id="GO:0005634">
    <property type="term" value="C:nucleus"/>
    <property type="evidence" value="ECO:0007669"/>
    <property type="project" value="TreeGrafter"/>
</dbReference>
<dbReference type="EMBL" id="LN871598">
    <property type="protein sequence ID" value="SJK86612.1"/>
    <property type="molecule type" value="Genomic_DNA"/>
</dbReference>
<dbReference type="InterPro" id="IPR049730">
    <property type="entry name" value="SNF2/RAD54-like_C"/>
</dbReference>
<evidence type="ECO:0000259" key="4">
    <source>
        <dbReference type="PROSITE" id="PS51194"/>
    </source>
</evidence>
<dbReference type="PANTHER" id="PTHR45629:SF7">
    <property type="entry name" value="DNA EXCISION REPAIR PROTEIN ERCC-6-RELATED"/>
    <property type="match status" value="1"/>
</dbReference>
<dbReference type="InterPro" id="IPR038718">
    <property type="entry name" value="SNF2-like_sf"/>
</dbReference>
<dbReference type="PROSITE" id="PS51192">
    <property type="entry name" value="HELICASE_ATP_BIND_1"/>
    <property type="match status" value="1"/>
</dbReference>
<dbReference type="GO" id="GO:0007131">
    <property type="term" value="P:reciprocal meiotic recombination"/>
    <property type="evidence" value="ECO:0007669"/>
    <property type="project" value="TreeGrafter"/>
</dbReference>
<dbReference type="GO" id="GO:0005524">
    <property type="term" value="F:ATP binding"/>
    <property type="evidence" value="ECO:0007669"/>
    <property type="project" value="InterPro"/>
</dbReference>
<dbReference type="InterPro" id="IPR050496">
    <property type="entry name" value="SNF2_RAD54_helicase_repair"/>
</dbReference>
<dbReference type="InterPro" id="IPR027417">
    <property type="entry name" value="P-loop_NTPase"/>
</dbReference>
<evidence type="ECO:0000256" key="2">
    <source>
        <dbReference type="SAM" id="MobiDB-lite"/>
    </source>
</evidence>
<evidence type="ECO:0000259" key="3">
    <source>
        <dbReference type="PROSITE" id="PS51192"/>
    </source>
</evidence>
<dbReference type="CDD" id="cd18793">
    <property type="entry name" value="SF2_C_SNF"/>
    <property type="match status" value="1"/>
</dbReference>
<evidence type="ECO:0000256" key="1">
    <source>
        <dbReference type="ARBA" id="ARBA00022801"/>
    </source>
</evidence>
<dbReference type="AlphaFoldDB" id="A0A1R4AC75"/>
<dbReference type="PANTHER" id="PTHR45629">
    <property type="entry name" value="SNF2/RAD54 FAMILY MEMBER"/>
    <property type="match status" value="1"/>
</dbReference>
<dbReference type="SMART" id="SM00490">
    <property type="entry name" value="HELICc"/>
    <property type="match status" value="1"/>
</dbReference>
<evidence type="ECO:0000313" key="5">
    <source>
        <dbReference type="EMBL" id="SJK86612.1"/>
    </source>
</evidence>
<dbReference type="GO" id="GO:0016787">
    <property type="term" value="F:hydrolase activity"/>
    <property type="evidence" value="ECO:0007669"/>
    <property type="project" value="UniProtKB-KW"/>
</dbReference>
<dbReference type="Gene3D" id="3.40.50.300">
    <property type="entry name" value="P-loop containing nucleotide triphosphate hydrolases"/>
    <property type="match status" value="1"/>
</dbReference>
<dbReference type="GO" id="GO:0015616">
    <property type="term" value="F:DNA translocase activity"/>
    <property type="evidence" value="ECO:0007669"/>
    <property type="project" value="TreeGrafter"/>
</dbReference>
<dbReference type="InterPro" id="IPR001650">
    <property type="entry name" value="Helicase_C-like"/>
</dbReference>
<dbReference type="PROSITE" id="PS51194">
    <property type="entry name" value="HELICASE_CTER"/>
    <property type="match status" value="1"/>
</dbReference>
<evidence type="ECO:0000313" key="6">
    <source>
        <dbReference type="Proteomes" id="UP000002899"/>
    </source>
</evidence>
<protein>
    <submittedName>
        <fullName evidence="5">DNA repair and recombination protein RAD54 and RAD54-like protein</fullName>
        <ecNumber evidence="5">3.6.4.-</ecNumber>
    </submittedName>
</protein>
<dbReference type="OrthoDB" id="413460at2759"/>
<dbReference type="VEuPathDB" id="PiroplasmaDB:BMR1_03g03860"/>
<gene>
    <name evidence="5" type="ORF">BMR1_03g03860</name>
</gene>
<dbReference type="CDD" id="cd18004">
    <property type="entry name" value="DEXHc_RAD54"/>
    <property type="match status" value="1"/>
</dbReference>
<reference evidence="5 6" key="2">
    <citation type="journal article" date="2013" name="PLoS ONE">
        <title>Whole genome mapping and re-organization of the nuclear and mitochondrial genomes of Babesia microti isolates.</title>
        <authorList>
            <person name="Cornillot E."/>
            <person name="Dassouli A."/>
            <person name="Garg A."/>
            <person name="Pachikara N."/>
            <person name="Randazzo S."/>
            <person name="Depoix D."/>
            <person name="Carcy B."/>
            <person name="Delbecq S."/>
            <person name="Frutos R."/>
            <person name="Silva J.C."/>
            <person name="Sutton R."/>
            <person name="Krause P.J."/>
            <person name="Mamoun C.B."/>
        </authorList>
    </citation>
    <scope>NUCLEOTIDE SEQUENCE [LARGE SCALE GENOMIC DNA]</scope>
    <source>
        <strain evidence="5 6">RI</strain>
    </source>
</reference>
<dbReference type="Gene3D" id="3.40.50.10810">
    <property type="entry name" value="Tandem AAA-ATPase domain"/>
    <property type="match status" value="1"/>
</dbReference>
<dbReference type="Proteomes" id="UP000002899">
    <property type="component" value="Chromosome III"/>
</dbReference>
<dbReference type="RefSeq" id="XP_021338749.1">
    <property type="nucleotide sequence ID" value="XM_021482204.1"/>
</dbReference>
<proteinExistence type="predicted"/>
<dbReference type="Pfam" id="PF00176">
    <property type="entry name" value="SNF2-rel_dom"/>
    <property type="match status" value="1"/>
</dbReference>
<dbReference type="InterPro" id="IPR000330">
    <property type="entry name" value="SNF2_N"/>
</dbReference>
<dbReference type="SUPFAM" id="SSF52540">
    <property type="entry name" value="P-loop containing nucleoside triphosphate hydrolases"/>
    <property type="match status" value="2"/>
</dbReference>
<dbReference type="Pfam" id="PF00271">
    <property type="entry name" value="Helicase_C"/>
    <property type="match status" value="1"/>
</dbReference>
<organism evidence="5 6">
    <name type="scientific">Babesia microti (strain RI)</name>
    <dbReference type="NCBI Taxonomy" id="1133968"/>
    <lineage>
        <taxon>Eukaryota</taxon>
        <taxon>Sar</taxon>
        <taxon>Alveolata</taxon>
        <taxon>Apicomplexa</taxon>
        <taxon>Aconoidasida</taxon>
        <taxon>Piroplasmida</taxon>
        <taxon>Babesiidae</taxon>
        <taxon>Babesia</taxon>
    </lineage>
</organism>
<dbReference type="GO" id="GO:0045003">
    <property type="term" value="P:double-strand break repair via synthesis-dependent strand annealing"/>
    <property type="evidence" value="ECO:0007669"/>
    <property type="project" value="TreeGrafter"/>
</dbReference>
<dbReference type="SMART" id="SM00487">
    <property type="entry name" value="DEXDc"/>
    <property type="match status" value="1"/>
</dbReference>
<feature type="domain" description="Helicase ATP-binding" evidence="3">
    <location>
        <begin position="158"/>
        <end position="329"/>
    </location>
</feature>
<keyword evidence="6" id="KW-1185">Reference proteome</keyword>
<dbReference type="EC" id="3.6.4.-" evidence="5"/>
<dbReference type="Gene3D" id="1.20.120.850">
    <property type="entry name" value="SWI2/SNF2 ATPases, N-terminal domain"/>
    <property type="match status" value="1"/>
</dbReference>
<feature type="region of interest" description="Disordered" evidence="2">
    <location>
        <begin position="1"/>
        <end position="20"/>
    </location>
</feature>
<dbReference type="InterPro" id="IPR014001">
    <property type="entry name" value="Helicase_ATP-bd"/>
</dbReference>
<name>A0A1R4AC75_BABMR</name>
<reference evidence="5 6" key="1">
    <citation type="journal article" date="2012" name="Nucleic Acids Res.">
        <title>Sequencing of the smallest Apicomplexan genome from the human pathogen Babesia microti.</title>
        <authorList>
            <person name="Cornillot E."/>
            <person name="Hadj-Kaddour K."/>
            <person name="Dassouli A."/>
            <person name="Noel B."/>
            <person name="Ranwez V."/>
            <person name="Vacherie B."/>
            <person name="Augagneur Y."/>
            <person name="Bres V."/>
            <person name="Duclos A."/>
            <person name="Randazzo S."/>
            <person name="Carcy B."/>
            <person name="Debierre-Grockiego F."/>
            <person name="Delbecq S."/>
            <person name="Moubri-Menage K."/>
            <person name="Shams-Eldin H."/>
            <person name="Usmani-Brown S."/>
            <person name="Bringaud F."/>
            <person name="Wincker P."/>
            <person name="Vivares C.P."/>
            <person name="Schwarz R.T."/>
            <person name="Schetters T.P."/>
            <person name="Krause P.J."/>
            <person name="Gorenflot A."/>
            <person name="Berry V."/>
            <person name="Barbe V."/>
            <person name="Ben Mamoun C."/>
        </authorList>
    </citation>
    <scope>NUCLEOTIDE SEQUENCE [LARGE SCALE GENOMIC DNA]</scope>
    <source>
        <strain evidence="5 6">RI</strain>
    </source>
</reference>